<evidence type="ECO:0000313" key="1">
    <source>
        <dbReference type="EMBL" id="RFF31527.1"/>
    </source>
</evidence>
<protein>
    <submittedName>
        <fullName evidence="1">HAD family hydrolase</fullName>
    </submittedName>
</protein>
<dbReference type="GO" id="GO:0005829">
    <property type="term" value="C:cytosol"/>
    <property type="evidence" value="ECO:0007669"/>
    <property type="project" value="TreeGrafter"/>
</dbReference>
<dbReference type="SUPFAM" id="SSF56784">
    <property type="entry name" value="HAD-like"/>
    <property type="match status" value="1"/>
</dbReference>
<evidence type="ECO:0000313" key="2">
    <source>
        <dbReference type="Proteomes" id="UP000260351"/>
    </source>
</evidence>
<reference evidence="1 2" key="1">
    <citation type="submission" date="2018-08" db="EMBL/GenBank/DDBJ databases">
        <title>Wenzhouxiangella salilacus sp. nov., a novel bacterium isolated from a saline lake in Xinjiang Province, China.</title>
        <authorList>
            <person name="Han S."/>
        </authorList>
    </citation>
    <scope>NUCLEOTIDE SEQUENCE [LARGE SCALE GENOMIC DNA]</scope>
    <source>
        <strain evidence="1 2">XDB06</strain>
    </source>
</reference>
<dbReference type="Gene3D" id="3.40.50.1000">
    <property type="entry name" value="HAD superfamily/HAD-like"/>
    <property type="match status" value="1"/>
</dbReference>
<dbReference type="PANTHER" id="PTHR43434:SF20">
    <property type="entry name" value="5'-NUCLEOTIDASE"/>
    <property type="match status" value="1"/>
</dbReference>
<keyword evidence="1" id="KW-0378">Hydrolase</keyword>
<comment type="caution">
    <text evidence="1">The sequence shown here is derived from an EMBL/GenBank/DDBJ whole genome shotgun (WGS) entry which is preliminary data.</text>
</comment>
<gene>
    <name evidence="1" type="ORF">DZC52_03985</name>
</gene>
<name>A0A3E1KB24_9GAMM</name>
<dbReference type="AlphaFoldDB" id="A0A3E1KB24"/>
<dbReference type="EMBL" id="QUZK01000018">
    <property type="protein sequence ID" value="RFF31527.1"/>
    <property type="molecule type" value="Genomic_DNA"/>
</dbReference>
<dbReference type="NCBIfam" id="TIGR01549">
    <property type="entry name" value="HAD-SF-IA-v1"/>
    <property type="match status" value="1"/>
</dbReference>
<dbReference type="InterPro" id="IPR041492">
    <property type="entry name" value="HAD_2"/>
</dbReference>
<dbReference type="Gene3D" id="1.10.150.240">
    <property type="entry name" value="Putative phosphatase, domain 2"/>
    <property type="match status" value="1"/>
</dbReference>
<organism evidence="1 2">
    <name type="scientific">Wenzhouxiangella sediminis</name>
    <dbReference type="NCBI Taxonomy" id="1792836"/>
    <lineage>
        <taxon>Bacteria</taxon>
        <taxon>Pseudomonadati</taxon>
        <taxon>Pseudomonadota</taxon>
        <taxon>Gammaproteobacteria</taxon>
        <taxon>Chromatiales</taxon>
        <taxon>Wenzhouxiangellaceae</taxon>
        <taxon>Wenzhouxiangella</taxon>
    </lineage>
</organism>
<dbReference type="PANTHER" id="PTHR43434">
    <property type="entry name" value="PHOSPHOGLYCOLATE PHOSPHATASE"/>
    <property type="match status" value="1"/>
</dbReference>
<dbReference type="InterPro" id="IPR036412">
    <property type="entry name" value="HAD-like_sf"/>
</dbReference>
<accession>A0A3E1KB24</accession>
<dbReference type="Proteomes" id="UP000260351">
    <property type="component" value="Unassembled WGS sequence"/>
</dbReference>
<proteinExistence type="predicted"/>
<dbReference type="GO" id="GO:0016787">
    <property type="term" value="F:hydrolase activity"/>
    <property type="evidence" value="ECO:0007669"/>
    <property type="project" value="UniProtKB-KW"/>
</dbReference>
<dbReference type="GO" id="GO:0004713">
    <property type="term" value="F:protein tyrosine kinase activity"/>
    <property type="evidence" value="ECO:0007669"/>
    <property type="project" value="TreeGrafter"/>
</dbReference>
<dbReference type="RefSeq" id="WP_116649833.1">
    <property type="nucleotide sequence ID" value="NZ_QUZK01000018.1"/>
</dbReference>
<dbReference type="InterPro" id="IPR023198">
    <property type="entry name" value="PGP-like_dom2"/>
</dbReference>
<dbReference type="Pfam" id="PF13419">
    <property type="entry name" value="HAD_2"/>
    <property type="match status" value="1"/>
</dbReference>
<dbReference type="CDD" id="cd04302">
    <property type="entry name" value="HAD_5NT"/>
    <property type="match status" value="1"/>
</dbReference>
<dbReference type="InterPro" id="IPR023214">
    <property type="entry name" value="HAD_sf"/>
</dbReference>
<dbReference type="InterPro" id="IPR006439">
    <property type="entry name" value="HAD-SF_hydro_IA"/>
</dbReference>
<dbReference type="OrthoDB" id="9792518at2"/>
<dbReference type="InterPro" id="IPR050155">
    <property type="entry name" value="HAD-like_hydrolase_sf"/>
</dbReference>
<keyword evidence="2" id="KW-1185">Reference proteome</keyword>
<sequence>MDILLDLDGTLTDPREGITRCIQYALERLERPVPEQHRLLHCIGPPLHESFSEMLDGNDELASRAVALYRERFGEVGLYENAPYPGIAEALETLRSGRARLFVATSKPTIYARRIVVHFGLDKYLEDVFGSELDGTRTDKSELLAYVAEQLGLATETTRMIGDRKHDMIGARNNNIQPHGVTWGYGSRAELIEAGAADLLNAPMELPTVLAHDS</sequence>